<dbReference type="InterPro" id="IPR036237">
    <property type="entry name" value="Xyl_isomerase-like_sf"/>
</dbReference>
<reference evidence="2 3" key="1">
    <citation type="submission" date="2021-10" db="EMBL/GenBank/DDBJ databases">
        <title>Anaerobic single-cell dispensing facilitates the cultivation of human gut bacteria.</title>
        <authorList>
            <person name="Afrizal A."/>
        </authorList>
    </citation>
    <scope>NUCLEOTIDE SEQUENCE [LARGE SCALE GENOMIC DNA]</scope>
    <source>
        <strain evidence="2 3">CLA-AA-H244</strain>
    </source>
</reference>
<organism evidence="2 3">
    <name type="scientific">Gallintestinimicrobium propionicum</name>
    <dbReference type="NCBI Taxonomy" id="2981770"/>
    <lineage>
        <taxon>Bacteria</taxon>
        <taxon>Bacillati</taxon>
        <taxon>Bacillota</taxon>
        <taxon>Clostridia</taxon>
        <taxon>Lachnospirales</taxon>
        <taxon>Lachnospiraceae</taxon>
        <taxon>Gallintestinimicrobium</taxon>
    </lineage>
</organism>
<dbReference type="Gene3D" id="3.20.20.150">
    <property type="entry name" value="Divalent-metal-dependent TIM barrel enzymes"/>
    <property type="match status" value="1"/>
</dbReference>
<gene>
    <name evidence="2" type="ORF">LKD45_09605</name>
</gene>
<feature type="domain" description="Xylose isomerase-like TIM barrel" evidence="1">
    <location>
        <begin position="28"/>
        <end position="264"/>
    </location>
</feature>
<evidence type="ECO:0000259" key="1">
    <source>
        <dbReference type="Pfam" id="PF01261"/>
    </source>
</evidence>
<dbReference type="GO" id="GO:0016853">
    <property type="term" value="F:isomerase activity"/>
    <property type="evidence" value="ECO:0007669"/>
    <property type="project" value="UniProtKB-KW"/>
</dbReference>
<comment type="caution">
    <text evidence="2">The sequence shown here is derived from an EMBL/GenBank/DDBJ whole genome shotgun (WGS) entry which is preliminary data.</text>
</comment>
<dbReference type="AlphaFoldDB" id="A0AAE3DMU9"/>
<dbReference type="RefSeq" id="WP_308728394.1">
    <property type="nucleotide sequence ID" value="NZ_JAJEQF010000023.1"/>
</dbReference>
<dbReference type="InterPro" id="IPR013022">
    <property type="entry name" value="Xyl_isomerase-like_TIM-brl"/>
</dbReference>
<dbReference type="Pfam" id="PF01261">
    <property type="entry name" value="AP_endonuc_2"/>
    <property type="match status" value="1"/>
</dbReference>
<accession>A0AAE3DMU9</accession>
<protein>
    <submittedName>
        <fullName evidence="2">Sugar phosphate isomerase/epimerase</fullName>
    </submittedName>
</protein>
<keyword evidence="2" id="KW-0413">Isomerase</keyword>
<dbReference type="InterPro" id="IPR050312">
    <property type="entry name" value="IolE/XylAMocC-like"/>
</dbReference>
<keyword evidence="3" id="KW-1185">Reference proteome</keyword>
<evidence type="ECO:0000313" key="3">
    <source>
        <dbReference type="Proteomes" id="UP001199355"/>
    </source>
</evidence>
<proteinExistence type="predicted"/>
<evidence type="ECO:0000313" key="2">
    <source>
        <dbReference type="EMBL" id="MCC2167944.1"/>
    </source>
</evidence>
<name>A0AAE3DMU9_9FIRM</name>
<dbReference type="EMBL" id="JAJEQF010000023">
    <property type="protein sequence ID" value="MCC2167944.1"/>
    <property type="molecule type" value="Genomic_DNA"/>
</dbReference>
<sequence length="293" mass="33593">MKLSTTINFFTYEDDGSYSAYYYDLEHYAKLGFSYLDSIFCSADAPFSPLWTNHYEDWAYKIRKKADELGITFVQTHVPFYNFCDPKKGVNENTEEIVRRSIVCTNILGAHWTVSHPGTAYADSLIVDGSKKQNLEYFSRNLEFAKKNDVGICIENMADFPGQGFKRSYCATVEELADLVDTLHKTYDNVGICWDFGHANLVYSNQVPCLNYLGSRIKVTHVHDNMGLEDEHRAPFLGNVKWDKIMPALAHCGYEGNFSFEVKRLAADVPEHIKDAYWKYMKTTGEYLLSMAK</sequence>
<dbReference type="Proteomes" id="UP001199355">
    <property type="component" value="Unassembled WGS sequence"/>
</dbReference>
<dbReference type="PANTHER" id="PTHR12110">
    <property type="entry name" value="HYDROXYPYRUVATE ISOMERASE"/>
    <property type="match status" value="1"/>
</dbReference>
<dbReference type="SUPFAM" id="SSF51658">
    <property type="entry name" value="Xylose isomerase-like"/>
    <property type="match status" value="1"/>
</dbReference>